<sequence>MKVLCVAEKPSISKAVAGHLSGGSMQTYNTKTQYIKNYSFDFDFGQALGACSVTMTCVTGHLTHVEFTSEYKNWSYPPPETLFNAPILTSVQDDKKAIAKNLADQAKYARFLVVWTDCDREGEHIGQEIVDAARKGNASIQVKRAKFSNVERAHVISAAKRLIDLDKRQVDAVSTRIELDLRIGYAFTRFMTNSLRPLGGPMESLTLSYGSCQFPTLGFVVDRYFRVKNFLPEPFWSINLNHSRDGKKVHFSWERNSLFDRMTTIILYERCLVAKTAKVINVHEKSTRKYKPLPLTTVELQKAATRLLRMSGQQAMAIAEGLYNKGFISYPRTETDRFDKGMNLRALVQKQTPDQRWGQFAESLVNGAFKQPREGRHDDKAHPPIHPITYAAPSVLSLDEGRLYEYVVRRFLACCSEDALGMATDVDLQYGDEVFSAHGVIVLEKNYLDVFVYDKWDSNELPRFNRGEVFQPTEAVMTEGKTSPPNYLTEADLIALMDANGIGTDATMAEHIQKIQDREYAATIGGSGTTDGGDDGGIHDQTSSSRGTRTRGRGRGGRGRGASTSSSSRRGGVRVFIPTQLGVALILGYDRMNFETSLGKPFLRKEMELKMKAICEGRTTKEVVLRESIAQYRQVFMQTQAKLDVLRAACREFVFAQPAS</sequence>
<dbReference type="InterPro" id="IPR013826">
    <property type="entry name" value="Topo_IA_cen_sub3"/>
</dbReference>
<dbReference type="InterPro" id="IPR013497">
    <property type="entry name" value="Topo_IA_cen"/>
</dbReference>
<keyword evidence="5 7" id="KW-0238">DNA-binding</keyword>
<dbReference type="InterPro" id="IPR003602">
    <property type="entry name" value="Topo_IA_DNA-bd_dom"/>
</dbReference>
<dbReference type="SUPFAM" id="SSF56712">
    <property type="entry name" value="Prokaryotic type I DNA topoisomerase"/>
    <property type="match status" value="1"/>
</dbReference>
<evidence type="ECO:0000313" key="11">
    <source>
        <dbReference type="EMBL" id="OAA38887.1"/>
    </source>
</evidence>
<keyword evidence="12" id="KW-1185">Reference proteome</keyword>
<evidence type="ECO:0000256" key="8">
    <source>
        <dbReference type="SAM" id="MobiDB-lite"/>
    </source>
</evidence>
<feature type="compositionally biased region" description="Low complexity" evidence="8">
    <location>
        <begin position="561"/>
        <end position="570"/>
    </location>
</feature>
<dbReference type="Gene3D" id="2.70.20.10">
    <property type="entry name" value="Topoisomerase I, domain 3"/>
    <property type="match status" value="1"/>
</dbReference>
<feature type="compositionally biased region" description="Basic residues" evidence="8">
    <location>
        <begin position="548"/>
        <end position="558"/>
    </location>
</feature>
<dbReference type="OMA" id="VIHNVYS"/>
<dbReference type="InterPro" id="IPR034144">
    <property type="entry name" value="TOPRIM_TopoIII"/>
</dbReference>
<evidence type="ECO:0000256" key="2">
    <source>
        <dbReference type="ARBA" id="ARBA00009446"/>
    </source>
</evidence>
<dbReference type="GO" id="GO:0003677">
    <property type="term" value="F:DNA binding"/>
    <property type="evidence" value="ECO:0007669"/>
    <property type="project" value="UniProtKB-KW"/>
</dbReference>
<dbReference type="PANTHER" id="PTHR11390">
    <property type="entry name" value="PROKARYOTIC DNA TOPOISOMERASE"/>
    <property type="match status" value="1"/>
</dbReference>
<dbReference type="FunFam" id="3.40.50.140:FF:000005">
    <property type="entry name" value="DNA topoisomerase"/>
    <property type="match status" value="1"/>
</dbReference>
<protein>
    <recommendedName>
        <fullName evidence="3 7">DNA topoisomerase</fullName>
        <ecNumber evidence="3 7">5.6.2.1</ecNumber>
    </recommendedName>
</protein>
<dbReference type="CDD" id="cd03362">
    <property type="entry name" value="TOPRIM_TopoIA_TopoIII"/>
    <property type="match status" value="1"/>
</dbReference>
<comment type="similarity">
    <text evidence="2 7">Belongs to the type IA topoisomerase family.</text>
</comment>
<dbReference type="OrthoDB" id="430051at2759"/>
<dbReference type="GO" id="GO:0003917">
    <property type="term" value="F:DNA topoisomerase type I (single strand cut, ATP-independent) activity"/>
    <property type="evidence" value="ECO:0007669"/>
    <property type="project" value="UniProtKB-EC"/>
</dbReference>
<dbReference type="GO" id="GO:0005634">
    <property type="term" value="C:nucleus"/>
    <property type="evidence" value="ECO:0007669"/>
    <property type="project" value="TreeGrafter"/>
</dbReference>
<dbReference type="InterPro" id="IPR023405">
    <property type="entry name" value="Topo_IA_core_domain"/>
</dbReference>
<feature type="domain" description="Toprim" evidence="9">
    <location>
        <begin position="2"/>
        <end position="148"/>
    </location>
</feature>
<accession>A0A167AGF1</accession>
<evidence type="ECO:0000256" key="3">
    <source>
        <dbReference type="ARBA" id="ARBA00012891"/>
    </source>
</evidence>
<dbReference type="STRING" id="1081105.A0A167AGF1"/>
<evidence type="ECO:0000256" key="4">
    <source>
        <dbReference type="ARBA" id="ARBA00023029"/>
    </source>
</evidence>
<comment type="function">
    <text evidence="7">Introduces a single-strand break via transesterification at a target site in duplex DNA. Releases the supercoiling and torsional tension of DNA introduced during the DNA replication and transcription by transiently cleaving and rejoining one strand of the DNA duplex. The scissile phosphodiester is attacked by the catalytic tyrosine of the enzyme, resulting in the formation of a DNA-(5'-phosphotyrosyl)-enzyme intermediate and the expulsion of a 3'-OH DNA strand.</text>
</comment>
<dbReference type="InterPro" id="IPR003601">
    <property type="entry name" value="Topo_IA_2"/>
</dbReference>
<keyword evidence="6 7" id="KW-0413">Isomerase</keyword>
<organism evidence="11 12">
    <name type="scientific">Metarhizium rileyi (strain RCEF 4871)</name>
    <name type="common">Nomuraea rileyi</name>
    <dbReference type="NCBI Taxonomy" id="1649241"/>
    <lineage>
        <taxon>Eukaryota</taxon>
        <taxon>Fungi</taxon>
        <taxon>Dikarya</taxon>
        <taxon>Ascomycota</taxon>
        <taxon>Pezizomycotina</taxon>
        <taxon>Sordariomycetes</taxon>
        <taxon>Hypocreomycetidae</taxon>
        <taxon>Hypocreales</taxon>
        <taxon>Clavicipitaceae</taxon>
        <taxon>Metarhizium</taxon>
    </lineage>
</organism>
<feature type="domain" description="Topo IA-type catalytic" evidence="10">
    <location>
        <begin position="166"/>
        <end position="636"/>
    </location>
</feature>
<dbReference type="PROSITE" id="PS50880">
    <property type="entry name" value="TOPRIM"/>
    <property type="match status" value="1"/>
</dbReference>
<evidence type="ECO:0000256" key="5">
    <source>
        <dbReference type="ARBA" id="ARBA00023125"/>
    </source>
</evidence>
<dbReference type="SMART" id="SM00437">
    <property type="entry name" value="TOP1Ac"/>
    <property type="match status" value="1"/>
</dbReference>
<dbReference type="GO" id="GO:0006265">
    <property type="term" value="P:DNA topological change"/>
    <property type="evidence" value="ECO:0007669"/>
    <property type="project" value="InterPro"/>
</dbReference>
<feature type="region of interest" description="Disordered" evidence="8">
    <location>
        <begin position="523"/>
        <end position="571"/>
    </location>
</feature>
<dbReference type="SMART" id="SM00493">
    <property type="entry name" value="TOPRIM"/>
    <property type="match status" value="1"/>
</dbReference>
<dbReference type="PROSITE" id="PS52039">
    <property type="entry name" value="TOPO_IA_2"/>
    <property type="match status" value="1"/>
</dbReference>
<dbReference type="GO" id="GO:0006281">
    <property type="term" value="P:DNA repair"/>
    <property type="evidence" value="ECO:0007669"/>
    <property type="project" value="TreeGrafter"/>
</dbReference>
<dbReference type="CDD" id="cd00186">
    <property type="entry name" value="TOP1Ac"/>
    <property type="match status" value="1"/>
</dbReference>
<dbReference type="GO" id="GO:0031422">
    <property type="term" value="C:RecQ family helicase-topoisomerase III complex"/>
    <property type="evidence" value="ECO:0007669"/>
    <property type="project" value="TreeGrafter"/>
</dbReference>
<dbReference type="EC" id="5.6.2.1" evidence="3 7"/>
<dbReference type="EMBL" id="AZHC01000024">
    <property type="protein sequence ID" value="OAA38887.1"/>
    <property type="molecule type" value="Genomic_DNA"/>
</dbReference>
<dbReference type="Pfam" id="PF01751">
    <property type="entry name" value="Toprim"/>
    <property type="match status" value="1"/>
</dbReference>
<evidence type="ECO:0000256" key="1">
    <source>
        <dbReference type="ARBA" id="ARBA00000213"/>
    </source>
</evidence>
<dbReference type="Gene3D" id="1.10.460.10">
    <property type="entry name" value="Topoisomerase I, domain 2"/>
    <property type="match status" value="1"/>
</dbReference>
<dbReference type="Gene3D" id="1.10.290.10">
    <property type="entry name" value="Topoisomerase I, domain 4"/>
    <property type="match status" value="1"/>
</dbReference>
<dbReference type="Proteomes" id="UP000243498">
    <property type="component" value="Unassembled WGS sequence"/>
</dbReference>
<evidence type="ECO:0000256" key="7">
    <source>
        <dbReference type="RuleBase" id="RU362092"/>
    </source>
</evidence>
<dbReference type="InterPro" id="IPR013824">
    <property type="entry name" value="Topo_IA_cen_sub1"/>
</dbReference>
<comment type="caution">
    <text evidence="11">The sequence shown here is derived from an EMBL/GenBank/DDBJ whole genome shotgun (WGS) entry which is preliminary data.</text>
</comment>
<evidence type="ECO:0000313" key="12">
    <source>
        <dbReference type="Proteomes" id="UP000243498"/>
    </source>
</evidence>
<dbReference type="InterPro" id="IPR000380">
    <property type="entry name" value="Topo_IA"/>
</dbReference>
<dbReference type="SMART" id="SM00436">
    <property type="entry name" value="TOP1Bc"/>
    <property type="match status" value="1"/>
</dbReference>
<dbReference type="PRINTS" id="PR00417">
    <property type="entry name" value="PRTPISMRASEI"/>
</dbReference>
<keyword evidence="4 7" id="KW-0799">Topoisomerase</keyword>
<dbReference type="FunFam" id="1.10.290.10:FF:000001">
    <property type="entry name" value="DNA topoisomerase"/>
    <property type="match status" value="1"/>
</dbReference>
<dbReference type="PANTHER" id="PTHR11390:SF21">
    <property type="entry name" value="DNA TOPOISOMERASE 3-ALPHA"/>
    <property type="match status" value="1"/>
</dbReference>
<dbReference type="GO" id="GO:0006310">
    <property type="term" value="P:DNA recombination"/>
    <property type="evidence" value="ECO:0007669"/>
    <property type="project" value="TreeGrafter"/>
</dbReference>
<proteinExistence type="inferred from homology"/>
<evidence type="ECO:0000259" key="10">
    <source>
        <dbReference type="PROSITE" id="PS52039"/>
    </source>
</evidence>
<evidence type="ECO:0000256" key="6">
    <source>
        <dbReference type="ARBA" id="ARBA00023235"/>
    </source>
</evidence>
<name>A0A167AGF1_METRR</name>
<evidence type="ECO:0000259" key="9">
    <source>
        <dbReference type="PROSITE" id="PS50880"/>
    </source>
</evidence>
<reference evidence="11 12" key="1">
    <citation type="journal article" date="2016" name="Genome Biol. Evol.">
        <title>Divergent and convergent evolution of fungal pathogenicity.</title>
        <authorList>
            <person name="Shang Y."/>
            <person name="Xiao G."/>
            <person name="Zheng P."/>
            <person name="Cen K."/>
            <person name="Zhan S."/>
            <person name="Wang C."/>
        </authorList>
    </citation>
    <scope>NUCLEOTIDE SEQUENCE [LARGE SCALE GENOMIC DNA]</scope>
    <source>
        <strain evidence="11 12">RCEF 4871</strain>
    </source>
</reference>
<gene>
    <name evidence="11" type="ORF">NOR_06540</name>
</gene>
<dbReference type="AlphaFoldDB" id="A0A167AGF1"/>
<dbReference type="Gene3D" id="3.40.50.140">
    <property type="match status" value="1"/>
</dbReference>
<dbReference type="InterPro" id="IPR013825">
    <property type="entry name" value="Topo_IA_cen_sub2"/>
</dbReference>
<dbReference type="InterPro" id="IPR006171">
    <property type="entry name" value="TOPRIM_dom"/>
</dbReference>
<comment type="catalytic activity">
    <reaction evidence="1 7">
        <text>ATP-independent breakage of single-stranded DNA, followed by passage and rejoining.</text>
        <dbReference type="EC" id="5.6.2.1"/>
    </reaction>
</comment>
<dbReference type="Pfam" id="PF01131">
    <property type="entry name" value="Topoisom_bac"/>
    <property type="match status" value="1"/>
</dbReference>